<dbReference type="VEuPathDB" id="VectorBase:HLOH_054405"/>
<protein>
    <submittedName>
        <fullName evidence="2">Uncharacterized protein</fullName>
    </submittedName>
</protein>
<accession>A0A9J6GF20</accession>
<evidence type="ECO:0000313" key="2">
    <source>
        <dbReference type="EMBL" id="KAH9372940.1"/>
    </source>
</evidence>
<name>A0A9J6GF20_HAELO</name>
<feature type="region of interest" description="Disordered" evidence="1">
    <location>
        <begin position="47"/>
        <end position="77"/>
    </location>
</feature>
<sequence>MESQIRALDMPTSAENTMEFDAQSGQTLPPPGPWQTILRQRSTLKRPQANLPQQLMPRKPSSLLRSTPAPRPDYPTPITRLFFDHELTTSSCLV</sequence>
<evidence type="ECO:0000256" key="1">
    <source>
        <dbReference type="SAM" id="MobiDB-lite"/>
    </source>
</evidence>
<comment type="caution">
    <text evidence="2">The sequence shown here is derived from an EMBL/GenBank/DDBJ whole genome shotgun (WGS) entry which is preliminary data.</text>
</comment>
<proteinExistence type="predicted"/>
<evidence type="ECO:0000313" key="3">
    <source>
        <dbReference type="Proteomes" id="UP000821853"/>
    </source>
</evidence>
<organism evidence="2 3">
    <name type="scientific">Haemaphysalis longicornis</name>
    <name type="common">Bush tick</name>
    <dbReference type="NCBI Taxonomy" id="44386"/>
    <lineage>
        <taxon>Eukaryota</taxon>
        <taxon>Metazoa</taxon>
        <taxon>Ecdysozoa</taxon>
        <taxon>Arthropoda</taxon>
        <taxon>Chelicerata</taxon>
        <taxon>Arachnida</taxon>
        <taxon>Acari</taxon>
        <taxon>Parasitiformes</taxon>
        <taxon>Ixodida</taxon>
        <taxon>Ixodoidea</taxon>
        <taxon>Ixodidae</taxon>
        <taxon>Haemaphysalinae</taxon>
        <taxon>Haemaphysalis</taxon>
    </lineage>
</organism>
<reference evidence="2 3" key="1">
    <citation type="journal article" date="2020" name="Cell">
        <title>Large-Scale Comparative Analyses of Tick Genomes Elucidate Their Genetic Diversity and Vector Capacities.</title>
        <authorList>
            <consortium name="Tick Genome and Microbiome Consortium (TIGMIC)"/>
            <person name="Jia N."/>
            <person name="Wang J."/>
            <person name="Shi W."/>
            <person name="Du L."/>
            <person name="Sun Y."/>
            <person name="Zhan W."/>
            <person name="Jiang J.F."/>
            <person name="Wang Q."/>
            <person name="Zhang B."/>
            <person name="Ji P."/>
            <person name="Bell-Sakyi L."/>
            <person name="Cui X.M."/>
            <person name="Yuan T.T."/>
            <person name="Jiang B.G."/>
            <person name="Yang W.F."/>
            <person name="Lam T.T."/>
            <person name="Chang Q.C."/>
            <person name="Ding S.J."/>
            <person name="Wang X.J."/>
            <person name="Zhu J.G."/>
            <person name="Ruan X.D."/>
            <person name="Zhao L."/>
            <person name="Wei J.T."/>
            <person name="Ye R.Z."/>
            <person name="Que T.C."/>
            <person name="Du C.H."/>
            <person name="Zhou Y.H."/>
            <person name="Cheng J.X."/>
            <person name="Dai P.F."/>
            <person name="Guo W.B."/>
            <person name="Han X.H."/>
            <person name="Huang E.J."/>
            <person name="Li L.F."/>
            <person name="Wei W."/>
            <person name="Gao Y.C."/>
            <person name="Liu J.Z."/>
            <person name="Shao H.Z."/>
            <person name="Wang X."/>
            <person name="Wang C.C."/>
            <person name="Yang T.C."/>
            <person name="Huo Q.B."/>
            <person name="Li W."/>
            <person name="Chen H.Y."/>
            <person name="Chen S.E."/>
            <person name="Zhou L.G."/>
            <person name="Ni X.B."/>
            <person name="Tian J.H."/>
            <person name="Sheng Y."/>
            <person name="Liu T."/>
            <person name="Pan Y.S."/>
            <person name="Xia L.Y."/>
            <person name="Li J."/>
            <person name="Zhao F."/>
            <person name="Cao W.C."/>
        </authorList>
    </citation>
    <scope>NUCLEOTIDE SEQUENCE [LARGE SCALE GENOMIC DNA]</scope>
    <source>
        <strain evidence="2">HaeL-2018</strain>
    </source>
</reference>
<dbReference type="Proteomes" id="UP000821853">
    <property type="component" value="Chromosome 4"/>
</dbReference>
<dbReference type="EMBL" id="JABSTR010000006">
    <property type="protein sequence ID" value="KAH9372940.1"/>
    <property type="molecule type" value="Genomic_DNA"/>
</dbReference>
<dbReference type="AlphaFoldDB" id="A0A9J6GF20"/>
<gene>
    <name evidence="2" type="ORF">HPB48_019263</name>
</gene>
<keyword evidence="3" id="KW-1185">Reference proteome</keyword>
<dbReference type="OrthoDB" id="10487990at2759"/>